<dbReference type="OrthoDB" id="5430193at2"/>
<dbReference type="RefSeq" id="WP_093392744.1">
    <property type="nucleotide sequence ID" value="NZ_FOUU01000001.1"/>
</dbReference>
<proteinExistence type="inferred from homology"/>
<reference evidence="3 4" key="1">
    <citation type="submission" date="2016-10" db="EMBL/GenBank/DDBJ databases">
        <authorList>
            <person name="de Groot N.N."/>
        </authorList>
    </citation>
    <scope>NUCLEOTIDE SEQUENCE [LARGE SCALE GENOMIC DNA]</scope>
    <source>
        <strain evidence="3 4">DSM 9990</strain>
    </source>
</reference>
<dbReference type="Proteomes" id="UP000199611">
    <property type="component" value="Unassembled WGS sequence"/>
</dbReference>
<sequence length="329" mass="36383">MSKCANLLVALDGSEASFEAVRYVAMLLHPDSWNIHLTHIWDPVPEGFWDFEINPLGRARTAAFSAWQARVRKNIDEFMERSRSYLVEKGFPPERVCIRIQVKEHTGGVERDLAALARDGSHCAVVVGRRGLSNISDQVIGTVTQRLLGLLSNVPLWVVGRSDNADRLLVGVDLSEGAMRAVEHVAQAFSYGFSPGSICLFHAIRGIAPERTRVARAFAPVETHVPTDKMIDEIRELKDKIGAVFDRARAVLESAGIPSNIVTTKVVCGVSSRSLAIVDYARHQNFGTVVVGRRGLSRFKEFFMGRVSTKVISMVHYRTVWIVGSPSDS</sequence>
<dbReference type="PANTHER" id="PTHR46268:SF6">
    <property type="entry name" value="UNIVERSAL STRESS PROTEIN UP12"/>
    <property type="match status" value="1"/>
</dbReference>
<dbReference type="CDD" id="cd00293">
    <property type="entry name" value="USP-like"/>
    <property type="match status" value="2"/>
</dbReference>
<dbReference type="Gene3D" id="3.40.50.620">
    <property type="entry name" value="HUPs"/>
    <property type="match status" value="2"/>
</dbReference>
<dbReference type="SUPFAM" id="SSF52402">
    <property type="entry name" value="Adenine nucleotide alpha hydrolases-like"/>
    <property type="match status" value="2"/>
</dbReference>
<keyword evidence="4" id="KW-1185">Reference proteome</keyword>
<evidence type="ECO:0000313" key="4">
    <source>
        <dbReference type="Proteomes" id="UP000199611"/>
    </source>
</evidence>
<dbReference type="EMBL" id="FOUU01000001">
    <property type="protein sequence ID" value="SFM42562.1"/>
    <property type="molecule type" value="Genomic_DNA"/>
</dbReference>
<evidence type="ECO:0000259" key="2">
    <source>
        <dbReference type="Pfam" id="PF00582"/>
    </source>
</evidence>
<protein>
    <submittedName>
        <fullName evidence="3">Nucleotide-binding universal stress protein, UspA family</fullName>
    </submittedName>
</protein>
<gene>
    <name evidence="3" type="ORF">SAMN05660836_00181</name>
</gene>
<feature type="domain" description="UspA" evidence="2">
    <location>
        <begin position="6"/>
        <end position="159"/>
    </location>
</feature>
<organism evidence="3 4">
    <name type="scientific">Thermodesulforhabdus norvegica</name>
    <dbReference type="NCBI Taxonomy" id="39841"/>
    <lineage>
        <taxon>Bacteria</taxon>
        <taxon>Pseudomonadati</taxon>
        <taxon>Thermodesulfobacteriota</taxon>
        <taxon>Syntrophobacteria</taxon>
        <taxon>Syntrophobacterales</taxon>
        <taxon>Thermodesulforhabdaceae</taxon>
        <taxon>Thermodesulforhabdus</taxon>
    </lineage>
</organism>
<dbReference type="InterPro" id="IPR014729">
    <property type="entry name" value="Rossmann-like_a/b/a_fold"/>
</dbReference>
<evidence type="ECO:0000313" key="3">
    <source>
        <dbReference type="EMBL" id="SFM42562.1"/>
    </source>
</evidence>
<dbReference type="InterPro" id="IPR006016">
    <property type="entry name" value="UspA"/>
</dbReference>
<dbReference type="AlphaFoldDB" id="A0A1I4QR64"/>
<accession>A0A1I4QR64</accession>
<comment type="similarity">
    <text evidence="1">Belongs to the universal stress protein A family.</text>
</comment>
<dbReference type="STRING" id="39841.SAMN05660836_00181"/>
<evidence type="ECO:0000256" key="1">
    <source>
        <dbReference type="ARBA" id="ARBA00008791"/>
    </source>
</evidence>
<feature type="domain" description="UspA" evidence="2">
    <location>
        <begin position="166"/>
        <end position="313"/>
    </location>
</feature>
<dbReference type="PANTHER" id="PTHR46268">
    <property type="entry name" value="STRESS RESPONSE PROTEIN NHAX"/>
    <property type="match status" value="1"/>
</dbReference>
<dbReference type="Pfam" id="PF00582">
    <property type="entry name" value="Usp"/>
    <property type="match status" value="2"/>
</dbReference>
<name>A0A1I4QR64_9BACT</name>